<gene>
    <name evidence="1" type="ORF">HPP92_022467</name>
</gene>
<dbReference type="Proteomes" id="UP000639772">
    <property type="component" value="Chromosome 12"/>
</dbReference>
<dbReference type="EMBL" id="JADCNM010000012">
    <property type="protein sequence ID" value="KAG0459339.1"/>
    <property type="molecule type" value="Genomic_DNA"/>
</dbReference>
<evidence type="ECO:0000313" key="2">
    <source>
        <dbReference type="Proteomes" id="UP000639772"/>
    </source>
</evidence>
<comment type="caution">
    <text evidence="1">The sequence shown here is derived from an EMBL/GenBank/DDBJ whole genome shotgun (WGS) entry which is preliminary data.</text>
</comment>
<name>A0A835UDU7_VANPL</name>
<evidence type="ECO:0000313" key="1">
    <source>
        <dbReference type="EMBL" id="KAG0459339.1"/>
    </source>
</evidence>
<organism evidence="1 2">
    <name type="scientific">Vanilla planifolia</name>
    <name type="common">Vanilla</name>
    <dbReference type="NCBI Taxonomy" id="51239"/>
    <lineage>
        <taxon>Eukaryota</taxon>
        <taxon>Viridiplantae</taxon>
        <taxon>Streptophyta</taxon>
        <taxon>Embryophyta</taxon>
        <taxon>Tracheophyta</taxon>
        <taxon>Spermatophyta</taxon>
        <taxon>Magnoliopsida</taxon>
        <taxon>Liliopsida</taxon>
        <taxon>Asparagales</taxon>
        <taxon>Orchidaceae</taxon>
        <taxon>Vanilloideae</taxon>
        <taxon>Vanilleae</taxon>
        <taxon>Vanilla</taxon>
    </lineage>
</organism>
<dbReference type="AlphaFoldDB" id="A0A835UDU7"/>
<reference evidence="1 2" key="1">
    <citation type="journal article" date="2020" name="Nat. Food">
        <title>A phased Vanilla planifolia genome enables genetic improvement of flavour and production.</title>
        <authorList>
            <person name="Hasing T."/>
            <person name="Tang H."/>
            <person name="Brym M."/>
            <person name="Khazi F."/>
            <person name="Huang T."/>
            <person name="Chambers A.H."/>
        </authorList>
    </citation>
    <scope>NUCLEOTIDE SEQUENCE [LARGE SCALE GENOMIC DNA]</scope>
    <source>
        <tissue evidence="1">Leaf</tissue>
    </source>
</reference>
<sequence>MGFVGVVKEIVVLHDVNEEERMVLLSRVVAFEGFALELVVHFLAFYEEGSEGPSFGGGSPLGNGSYCCGCKVGPTKEPMQGSLVLPSLW</sequence>
<proteinExistence type="predicted"/>
<accession>A0A835UDU7</accession>
<protein>
    <submittedName>
        <fullName evidence="1">Uncharacterized protein</fullName>
    </submittedName>
</protein>